<sequence length="82" mass="9415">MIALAEKIPGLAVRAKGKEDGFWEELSDLRLQLDTALNQFEMAEDGEVIEACCYKLKALSIQYSRLLREARRKGLQREPFSR</sequence>
<dbReference type="Proteomes" id="UP000824002">
    <property type="component" value="Unassembled WGS sequence"/>
</dbReference>
<dbReference type="EMBL" id="DVJP01000054">
    <property type="protein sequence ID" value="HIS76831.1"/>
    <property type="molecule type" value="Genomic_DNA"/>
</dbReference>
<dbReference type="AlphaFoldDB" id="A0A9D1FN03"/>
<organism evidence="1 2">
    <name type="scientific">Candidatus Merdivicinus excrementipullorum</name>
    <dbReference type="NCBI Taxonomy" id="2840867"/>
    <lineage>
        <taxon>Bacteria</taxon>
        <taxon>Bacillati</taxon>
        <taxon>Bacillota</taxon>
        <taxon>Clostridia</taxon>
        <taxon>Eubacteriales</taxon>
        <taxon>Oscillospiraceae</taxon>
        <taxon>Oscillospiraceae incertae sedis</taxon>
        <taxon>Candidatus Merdivicinus</taxon>
    </lineage>
</organism>
<evidence type="ECO:0000313" key="1">
    <source>
        <dbReference type="EMBL" id="HIS76831.1"/>
    </source>
</evidence>
<reference evidence="1" key="1">
    <citation type="submission" date="2020-10" db="EMBL/GenBank/DDBJ databases">
        <authorList>
            <person name="Gilroy R."/>
        </authorList>
    </citation>
    <scope>NUCLEOTIDE SEQUENCE</scope>
    <source>
        <strain evidence="1">CHK199-13235</strain>
    </source>
</reference>
<name>A0A9D1FN03_9FIRM</name>
<protein>
    <submittedName>
        <fullName evidence="1">DUF2508 family protein</fullName>
    </submittedName>
</protein>
<accession>A0A9D1FN03</accession>
<evidence type="ECO:0000313" key="2">
    <source>
        <dbReference type="Proteomes" id="UP000824002"/>
    </source>
</evidence>
<proteinExistence type="predicted"/>
<gene>
    <name evidence="1" type="ORF">IAB51_08490</name>
</gene>
<comment type="caution">
    <text evidence="1">The sequence shown here is derived from an EMBL/GenBank/DDBJ whole genome shotgun (WGS) entry which is preliminary data.</text>
</comment>
<reference evidence="1" key="2">
    <citation type="journal article" date="2021" name="PeerJ">
        <title>Extensive microbial diversity within the chicken gut microbiome revealed by metagenomics and culture.</title>
        <authorList>
            <person name="Gilroy R."/>
            <person name="Ravi A."/>
            <person name="Getino M."/>
            <person name="Pursley I."/>
            <person name="Horton D.L."/>
            <person name="Alikhan N.F."/>
            <person name="Baker D."/>
            <person name="Gharbi K."/>
            <person name="Hall N."/>
            <person name="Watson M."/>
            <person name="Adriaenssens E.M."/>
            <person name="Foster-Nyarko E."/>
            <person name="Jarju S."/>
            <person name="Secka A."/>
            <person name="Antonio M."/>
            <person name="Oren A."/>
            <person name="Chaudhuri R.R."/>
            <person name="La Ragione R."/>
            <person name="Hildebrand F."/>
            <person name="Pallen M.J."/>
        </authorList>
    </citation>
    <scope>NUCLEOTIDE SEQUENCE</scope>
    <source>
        <strain evidence="1">CHK199-13235</strain>
    </source>
</reference>